<comment type="caution">
    <text evidence="4">The sequence shown here is derived from an EMBL/GenBank/DDBJ whole genome shotgun (WGS) entry which is preliminary data.</text>
</comment>
<gene>
    <name evidence="4" type="ORF">PN36_00745</name>
</gene>
<reference evidence="4 5" key="1">
    <citation type="journal article" date="2016" name="Front. Microbiol.">
        <title>Single-Cell (Meta-)Genomics of a Dimorphic Candidatus Thiomargarita nelsonii Reveals Genomic Plasticity.</title>
        <authorList>
            <person name="Flood B.E."/>
            <person name="Fliss P."/>
            <person name="Jones D.S."/>
            <person name="Dick G.J."/>
            <person name="Jain S."/>
            <person name="Kaster A.K."/>
            <person name="Winkel M."/>
            <person name="Mussmann M."/>
            <person name="Bailey J."/>
        </authorList>
    </citation>
    <scope>NUCLEOTIDE SEQUENCE [LARGE SCALE GENOMIC DNA]</scope>
    <source>
        <strain evidence="4">Hydrate Ridge</strain>
    </source>
</reference>
<dbReference type="PROSITE" id="PS51677">
    <property type="entry name" value="NODB"/>
    <property type="match status" value="1"/>
</dbReference>
<dbReference type="Pfam" id="PF01522">
    <property type="entry name" value="Polysacc_deac_1"/>
    <property type="match status" value="1"/>
</dbReference>
<dbReference type="GO" id="GO:0005975">
    <property type="term" value="P:carbohydrate metabolic process"/>
    <property type="evidence" value="ECO:0007669"/>
    <property type="project" value="InterPro"/>
</dbReference>
<keyword evidence="5" id="KW-1185">Reference proteome</keyword>
<evidence type="ECO:0000256" key="2">
    <source>
        <dbReference type="ARBA" id="ARBA00022729"/>
    </source>
</evidence>
<keyword evidence="2" id="KW-0732">Signal</keyword>
<comment type="subcellular location">
    <subcellularLocation>
        <location evidence="1">Secreted</location>
    </subcellularLocation>
</comment>
<dbReference type="Gene3D" id="3.20.20.370">
    <property type="entry name" value="Glycoside hydrolase/deacetylase"/>
    <property type="match status" value="1"/>
</dbReference>
<evidence type="ECO:0000313" key="5">
    <source>
        <dbReference type="Proteomes" id="UP000030428"/>
    </source>
</evidence>
<evidence type="ECO:0000259" key="3">
    <source>
        <dbReference type="PROSITE" id="PS51677"/>
    </source>
</evidence>
<dbReference type="AlphaFoldDB" id="A0A0A6PQR9"/>
<sequence length="259" mass="30053">MQSIPVLIYHHVLPEGENTAVAESLFIEQMRFLAKNGWHTLSADEFLAFKKGALEIPRKSVLLTFDDGWLDNYLYAYPILQQFGHKATVFLVTEWVEKASKCSPVHKIGWKTHKEAVQLAQTKPNESVLHLSQIQEMQDSGLVSFESHTHRHISLHQQSIDLRRELEESQYFFVSRLGKPSRHLCYPFGHYKPEDSLIAKRCGFEICYTVKNGANLADGHLAEIKRFTVKNKRISWFAYKLFIFNRSYLATLVEKVRKQ</sequence>
<evidence type="ECO:0000256" key="1">
    <source>
        <dbReference type="ARBA" id="ARBA00004613"/>
    </source>
</evidence>
<dbReference type="InterPro" id="IPR011330">
    <property type="entry name" value="Glyco_hydro/deAcase_b/a-brl"/>
</dbReference>
<evidence type="ECO:0000313" key="4">
    <source>
        <dbReference type="EMBL" id="KHD13010.1"/>
    </source>
</evidence>
<name>A0A0A6PQR9_9GAMM</name>
<proteinExistence type="predicted"/>
<protein>
    <recommendedName>
        <fullName evidence="3">NodB homology domain-containing protein</fullName>
    </recommendedName>
</protein>
<dbReference type="GO" id="GO:0005576">
    <property type="term" value="C:extracellular region"/>
    <property type="evidence" value="ECO:0007669"/>
    <property type="project" value="UniProtKB-SubCell"/>
</dbReference>
<accession>A0A0A6PQR9</accession>
<organism evidence="4 5">
    <name type="scientific">Candidatus Thiomargarita nelsonii</name>
    <dbReference type="NCBI Taxonomy" id="1003181"/>
    <lineage>
        <taxon>Bacteria</taxon>
        <taxon>Pseudomonadati</taxon>
        <taxon>Pseudomonadota</taxon>
        <taxon>Gammaproteobacteria</taxon>
        <taxon>Thiotrichales</taxon>
        <taxon>Thiotrichaceae</taxon>
        <taxon>Thiomargarita</taxon>
    </lineage>
</organism>
<dbReference type="SUPFAM" id="SSF88713">
    <property type="entry name" value="Glycoside hydrolase/deacetylase"/>
    <property type="match status" value="1"/>
</dbReference>
<dbReference type="GO" id="GO:0016810">
    <property type="term" value="F:hydrolase activity, acting on carbon-nitrogen (but not peptide) bonds"/>
    <property type="evidence" value="ECO:0007669"/>
    <property type="project" value="InterPro"/>
</dbReference>
<dbReference type="EMBL" id="JSZA02000002">
    <property type="protein sequence ID" value="KHD13010.1"/>
    <property type="molecule type" value="Genomic_DNA"/>
</dbReference>
<dbReference type="InterPro" id="IPR051398">
    <property type="entry name" value="Polysacch_Deacetylase"/>
</dbReference>
<dbReference type="CDD" id="cd10969">
    <property type="entry name" value="CE4_Ecf1_like_5s"/>
    <property type="match status" value="1"/>
</dbReference>
<feature type="domain" description="NodB homology" evidence="3">
    <location>
        <begin position="59"/>
        <end position="259"/>
    </location>
</feature>
<dbReference type="Proteomes" id="UP000030428">
    <property type="component" value="Unassembled WGS sequence"/>
</dbReference>
<dbReference type="InterPro" id="IPR002509">
    <property type="entry name" value="NODB_dom"/>
</dbReference>
<dbReference type="PANTHER" id="PTHR34216">
    <property type="match status" value="1"/>
</dbReference>
<dbReference type="PANTHER" id="PTHR34216:SF3">
    <property type="entry name" value="POLY-BETA-1,6-N-ACETYL-D-GLUCOSAMINE N-DEACETYLASE"/>
    <property type="match status" value="1"/>
</dbReference>